<dbReference type="KEGG" id="fla:SY85_03615"/>
<dbReference type="InterPro" id="IPR037459">
    <property type="entry name" value="RhgT-like"/>
</dbReference>
<feature type="signal peptide" evidence="3">
    <location>
        <begin position="1"/>
        <end position="23"/>
    </location>
</feature>
<feature type="domain" description="SGNH hydrolase-type esterase" evidence="4">
    <location>
        <begin position="30"/>
        <end position="222"/>
    </location>
</feature>
<dbReference type="STRING" id="1492898.SY85_03615"/>
<sequence length="251" mass="28624">MKPYFFALAAVLFLTAFITPAKRKTKVYLIGDSTISIKEVKAYPETGWGMPFAYFFDSTIEVDNRAKNGRSTRTFISENLWQPVADALQEGDYVFIQFGHNDESKEKVDRYTTPEQYKANITRFVNEARTKKAIPILLTPVSRRKFVNGTAVETHEVYSPLVRELAKTLNTPFIDLDKTSQALYQQFGEETSKLLFLQVAPGEHPNYPEGKIDNTHFSELGARKIAQLVLADVKQLNLDLSNHIRQPEIKK</sequence>
<name>A0A172TRL3_9BACT</name>
<dbReference type="AlphaFoldDB" id="A0A172TRL3"/>
<evidence type="ECO:0000313" key="6">
    <source>
        <dbReference type="Proteomes" id="UP000077177"/>
    </source>
</evidence>
<reference evidence="6" key="1">
    <citation type="submission" date="2015-01" db="EMBL/GenBank/DDBJ databases">
        <title>Flavisolibacter sp./LCS9/ whole genome sequencing.</title>
        <authorList>
            <person name="Kim M.K."/>
            <person name="Srinivasan S."/>
            <person name="Lee J.-J."/>
        </authorList>
    </citation>
    <scope>NUCLEOTIDE SEQUENCE [LARGE SCALE GENOMIC DNA]</scope>
    <source>
        <strain evidence="6">LCS9</strain>
    </source>
</reference>
<dbReference type="SUPFAM" id="SSF52266">
    <property type="entry name" value="SGNH hydrolase"/>
    <property type="match status" value="1"/>
</dbReference>
<dbReference type="PANTHER" id="PTHR43695">
    <property type="entry name" value="PUTATIVE (AFU_ORTHOLOGUE AFUA_2G17250)-RELATED"/>
    <property type="match status" value="1"/>
</dbReference>
<evidence type="ECO:0000313" key="5">
    <source>
        <dbReference type="EMBL" id="ANE49719.1"/>
    </source>
</evidence>
<reference evidence="5 6" key="2">
    <citation type="journal article" date="2016" name="Int. J. Syst. Evol. Microbiol.">
        <title>Flavisolibacter tropicus sp. nov., isolated from tropical soil.</title>
        <authorList>
            <person name="Lee J.J."/>
            <person name="Kang M.S."/>
            <person name="Kim G.S."/>
            <person name="Lee C.S."/>
            <person name="Lim S."/>
            <person name="Lee J."/>
            <person name="Roh S.H."/>
            <person name="Kang H."/>
            <person name="Ha J.M."/>
            <person name="Bae S."/>
            <person name="Jung H.Y."/>
            <person name="Kim M.K."/>
        </authorList>
    </citation>
    <scope>NUCLEOTIDE SEQUENCE [LARGE SCALE GENOMIC DNA]</scope>
    <source>
        <strain evidence="5 6">LCS9</strain>
    </source>
</reference>
<accession>A0A172TRL3</accession>
<dbReference type="CDD" id="cd01821">
    <property type="entry name" value="Rhamnogalacturan_acetylesterase_like"/>
    <property type="match status" value="1"/>
</dbReference>
<dbReference type="InterPro" id="IPR013830">
    <property type="entry name" value="SGNH_hydro"/>
</dbReference>
<dbReference type="Pfam" id="PF13472">
    <property type="entry name" value="Lipase_GDSL_2"/>
    <property type="match status" value="1"/>
</dbReference>
<dbReference type="Proteomes" id="UP000077177">
    <property type="component" value="Chromosome"/>
</dbReference>
<protein>
    <submittedName>
        <fullName evidence="5">GntR family transcriptional regulator</fullName>
    </submittedName>
</protein>
<dbReference type="RefSeq" id="WP_066401853.1">
    <property type="nucleotide sequence ID" value="NZ_CP011390.1"/>
</dbReference>
<comment type="similarity">
    <text evidence="1">Belongs to the 'GDSL' lipolytic enzyme family.</text>
</comment>
<dbReference type="GO" id="GO:0016788">
    <property type="term" value="F:hydrolase activity, acting on ester bonds"/>
    <property type="evidence" value="ECO:0007669"/>
    <property type="project" value="UniProtKB-ARBA"/>
</dbReference>
<dbReference type="PATRIC" id="fig|1492898.3.peg.787"/>
<evidence type="ECO:0000259" key="4">
    <source>
        <dbReference type="Pfam" id="PF13472"/>
    </source>
</evidence>
<dbReference type="PANTHER" id="PTHR43695:SF1">
    <property type="entry name" value="RHAMNOGALACTURONAN ACETYLESTERASE"/>
    <property type="match status" value="1"/>
</dbReference>
<evidence type="ECO:0000256" key="2">
    <source>
        <dbReference type="ARBA" id="ARBA00022801"/>
    </source>
</evidence>
<dbReference type="OrthoDB" id="9807041at2"/>
<dbReference type="Gene3D" id="3.40.50.1110">
    <property type="entry name" value="SGNH hydrolase"/>
    <property type="match status" value="1"/>
</dbReference>
<keyword evidence="2" id="KW-0378">Hydrolase</keyword>
<proteinExistence type="inferred from homology"/>
<keyword evidence="6" id="KW-1185">Reference proteome</keyword>
<gene>
    <name evidence="5" type="ORF">SY85_03615</name>
</gene>
<dbReference type="EMBL" id="CP011390">
    <property type="protein sequence ID" value="ANE49719.1"/>
    <property type="molecule type" value="Genomic_DNA"/>
</dbReference>
<evidence type="ECO:0000256" key="1">
    <source>
        <dbReference type="ARBA" id="ARBA00008668"/>
    </source>
</evidence>
<evidence type="ECO:0000256" key="3">
    <source>
        <dbReference type="SAM" id="SignalP"/>
    </source>
</evidence>
<feature type="chain" id="PRO_5008001032" evidence="3">
    <location>
        <begin position="24"/>
        <end position="251"/>
    </location>
</feature>
<organism evidence="5 6">
    <name type="scientific">Flavisolibacter tropicus</name>
    <dbReference type="NCBI Taxonomy" id="1492898"/>
    <lineage>
        <taxon>Bacteria</taxon>
        <taxon>Pseudomonadati</taxon>
        <taxon>Bacteroidota</taxon>
        <taxon>Chitinophagia</taxon>
        <taxon>Chitinophagales</taxon>
        <taxon>Chitinophagaceae</taxon>
        <taxon>Flavisolibacter</taxon>
    </lineage>
</organism>
<keyword evidence="3" id="KW-0732">Signal</keyword>
<dbReference type="InterPro" id="IPR036514">
    <property type="entry name" value="SGNH_hydro_sf"/>
</dbReference>